<reference evidence="3" key="1">
    <citation type="journal article" date="2019" name="Int. J. Syst. Evol. Microbiol.">
        <title>The Global Catalogue of Microorganisms (GCM) 10K type strain sequencing project: providing services to taxonomists for standard genome sequencing and annotation.</title>
        <authorList>
            <consortium name="The Broad Institute Genomics Platform"/>
            <consortium name="The Broad Institute Genome Sequencing Center for Infectious Disease"/>
            <person name="Wu L."/>
            <person name="Ma J."/>
        </authorList>
    </citation>
    <scope>NUCLEOTIDE SEQUENCE [LARGE SCALE GENOMIC DNA]</scope>
    <source>
        <strain evidence="3">JCM 17386</strain>
    </source>
</reference>
<keyword evidence="1" id="KW-0812">Transmembrane</keyword>
<evidence type="ECO:0000256" key="1">
    <source>
        <dbReference type="SAM" id="Phobius"/>
    </source>
</evidence>
<protein>
    <recommendedName>
        <fullName evidence="4">Aspartate kinase</fullName>
    </recommendedName>
</protein>
<gene>
    <name evidence="2" type="ORF">GCM10022250_28740</name>
</gene>
<accession>A0ABP7YCV9</accession>
<organism evidence="2 3">
    <name type="scientific">Flavobacterium chungbukense</name>
    <dbReference type="NCBI Taxonomy" id="877464"/>
    <lineage>
        <taxon>Bacteria</taxon>
        <taxon>Pseudomonadati</taxon>
        <taxon>Bacteroidota</taxon>
        <taxon>Flavobacteriia</taxon>
        <taxon>Flavobacteriales</taxon>
        <taxon>Flavobacteriaceae</taxon>
        <taxon>Flavobacterium</taxon>
    </lineage>
</organism>
<dbReference type="SUPFAM" id="SSF55021">
    <property type="entry name" value="ACT-like"/>
    <property type="match status" value="1"/>
</dbReference>
<keyword evidence="3" id="KW-1185">Reference proteome</keyword>
<dbReference type="InterPro" id="IPR045865">
    <property type="entry name" value="ACT-like_dom_sf"/>
</dbReference>
<proteinExistence type="predicted"/>
<name>A0ABP7YCV9_9FLAO</name>
<dbReference type="EMBL" id="BAABAO010000011">
    <property type="protein sequence ID" value="GAA4134236.1"/>
    <property type="molecule type" value="Genomic_DNA"/>
</dbReference>
<evidence type="ECO:0000313" key="3">
    <source>
        <dbReference type="Proteomes" id="UP001501333"/>
    </source>
</evidence>
<sequence>MFFLNEKSKNIYTDFLIIVLLYIAFNLFPLLQKENLKNISLADFRISIGPLLKGTCVSKGVDLEPQYPCFIVKREQLLISLSSIDFSFIMEENISEIFGLFHEFKIKVNLIQNSAISFSVCVEDKFGNFPELNAILSKKFKVEYSENVTLYTIRHFTEEAAHTVEANKEVLLKQVSRETMQIVTKELS</sequence>
<dbReference type="Proteomes" id="UP001501333">
    <property type="component" value="Unassembled WGS sequence"/>
</dbReference>
<comment type="caution">
    <text evidence="2">The sequence shown here is derived from an EMBL/GenBank/DDBJ whole genome shotgun (WGS) entry which is preliminary data.</text>
</comment>
<keyword evidence="1" id="KW-1133">Transmembrane helix</keyword>
<feature type="transmembrane region" description="Helical" evidence="1">
    <location>
        <begin position="12"/>
        <end position="31"/>
    </location>
</feature>
<evidence type="ECO:0008006" key="4">
    <source>
        <dbReference type="Google" id="ProtNLM"/>
    </source>
</evidence>
<evidence type="ECO:0000313" key="2">
    <source>
        <dbReference type="EMBL" id="GAA4134236.1"/>
    </source>
</evidence>
<keyword evidence="1" id="KW-0472">Membrane</keyword>